<dbReference type="Gene3D" id="2.20.25.240">
    <property type="match status" value="1"/>
</dbReference>
<sequence>MDNIDRFEEDDHPEVEEVRATRSNGIRYNSQRFIYHYQKSTLHDEVYICKNQKKSKGNCNARLRKDIGSGEFRKDGHAHNHPPELEQQRHVALINACAKEALTSRDFPREIFDRIRRDYPGVAVAYNDAMRQRIQRAKRSMQPRIPRTVDEAVELLMQHPQYKEAFEGGNFFEGHVHSSDGGEALIFISPKLLPEISNTTELQADGTFNTLPVHFKQLFTLHISRFGQVYPFAFAMTRKTRELYDAVLDKILSVYEELYPDIYLNVEKIMSDFEKAIQHSCKQAFMGSECVGCWFHYGQAIWRKAKKFGLQCAYRSRSTVRHIIKELTALALLPADDILRGFQNIKVYYRTALLSESPEIQAAVKRLTDYFYNYWIDEVRPERFSVFGLPNRTNNLVEAWHRWFNKRCRGSHLNFWDFLHAIKIAENSKMRDYEAEKILGDDHQRRKTPYQPYMSGYRTQEDLRKFLMAARSFMESDLNAPVEDEQEEVNNDDNHPDEPMQPPVPARRQRFLAGTPRPVEPIDLAEPVDIVPPGVPGPVLRGRGRGRGHGGRRAAMPANNAVQLPRPGSRGRRAVILPAIAVAVIEDPVPAAHEQVVSTQLESSVRNQRLRRRPATLSPNGDYVFPPQSRRTRLG</sequence>
<feature type="domain" description="MULE transposase" evidence="2">
    <location>
        <begin position="203"/>
        <end position="297"/>
    </location>
</feature>
<feature type="region of interest" description="Disordered" evidence="1">
    <location>
        <begin position="477"/>
        <end position="505"/>
    </location>
</feature>
<accession>A0AAD5KHU8</accession>
<dbReference type="EMBL" id="WJBH02000010">
    <property type="protein sequence ID" value="KAI9552264.1"/>
    <property type="molecule type" value="Genomic_DNA"/>
</dbReference>
<proteinExistence type="predicted"/>
<feature type="region of interest" description="Disordered" evidence="1">
    <location>
        <begin position="605"/>
        <end position="635"/>
    </location>
</feature>
<dbReference type="Proteomes" id="UP000820818">
    <property type="component" value="Linkage Group LG10"/>
</dbReference>
<evidence type="ECO:0000313" key="3">
    <source>
        <dbReference type="EMBL" id="KAI9552264.1"/>
    </source>
</evidence>
<dbReference type="PANTHER" id="PTHR47160:SF8">
    <property type="entry name" value="MULE TRANSPOSASE DOMAIN-CONTAINING PROTEIN"/>
    <property type="match status" value="1"/>
</dbReference>
<evidence type="ECO:0000259" key="2">
    <source>
        <dbReference type="Pfam" id="PF10551"/>
    </source>
</evidence>
<reference evidence="3 4" key="1">
    <citation type="submission" date="2022-05" db="EMBL/GenBank/DDBJ databases">
        <title>A multi-omics perspective on studying reproductive biology in Daphnia sinensis.</title>
        <authorList>
            <person name="Jia J."/>
        </authorList>
    </citation>
    <scope>NUCLEOTIDE SEQUENCE [LARGE SCALE GENOMIC DNA]</scope>
    <source>
        <strain evidence="3 4">WSL</strain>
    </source>
</reference>
<evidence type="ECO:0000313" key="4">
    <source>
        <dbReference type="Proteomes" id="UP000820818"/>
    </source>
</evidence>
<dbReference type="Pfam" id="PF10551">
    <property type="entry name" value="MULE"/>
    <property type="match status" value="1"/>
</dbReference>
<name>A0AAD5KHU8_9CRUS</name>
<comment type="caution">
    <text evidence="3">The sequence shown here is derived from an EMBL/GenBank/DDBJ whole genome shotgun (WGS) entry which is preliminary data.</text>
</comment>
<feature type="compositionally biased region" description="Basic residues" evidence="1">
    <location>
        <begin position="542"/>
        <end position="552"/>
    </location>
</feature>
<organism evidence="3 4">
    <name type="scientific">Daphnia sinensis</name>
    <dbReference type="NCBI Taxonomy" id="1820382"/>
    <lineage>
        <taxon>Eukaryota</taxon>
        <taxon>Metazoa</taxon>
        <taxon>Ecdysozoa</taxon>
        <taxon>Arthropoda</taxon>
        <taxon>Crustacea</taxon>
        <taxon>Branchiopoda</taxon>
        <taxon>Diplostraca</taxon>
        <taxon>Cladocera</taxon>
        <taxon>Anomopoda</taxon>
        <taxon>Daphniidae</taxon>
        <taxon>Daphnia</taxon>
        <taxon>Daphnia similis group</taxon>
    </lineage>
</organism>
<dbReference type="AlphaFoldDB" id="A0AAD5KHU8"/>
<gene>
    <name evidence="3" type="ORF">GHT06_022626</name>
</gene>
<feature type="region of interest" description="Disordered" evidence="1">
    <location>
        <begin position="527"/>
        <end position="567"/>
    </location>
</feature>
<evidence type="ECO:0000256" key="1">
    <source>
        <dbReference type="SAM" id="MobiDB-lite"/>
    </source>
</evidence>
<keyword evidence="4" id="KW-1185">Reference proteome</keyword>
<dbReference type="PANTHER" id="PTHR47160">
    <property type="entry name" value="PUTATIVE-RELATED"/>
    <property type="match status" value="1"/>
</dbReference>
<feature type="compositionally biased region" description="Acidic residues" evidence="1">
    <location>
        <begin position="482"/>
        <end position="491"/>
    </location>
</feature>
<protein>
    <recommendedName>
        <fullName evidence="2">MULE transposase domain-containing protein</fullName>
    </recommendedName>
</protein>
<dbReference type="InterPro" id="IPR018289">
    <property type="entry name" value="MULE_transposase_dom"/>
</dbReference>